<organism evidence="2">
    <name type="scientific">Timema shepardi</name>
    <name type="common">Walking stick</name>
    <dbReference type="NCBI Taxonomy" id="629360"/>
    <lineage>
        <taxon>Eukaryota</taxon>
        <taxon>Metazoa</taxon>
        <taxon>Ecdysozoa</taxon>
        <taxon>Arthropoda</taxon>
        <taxon>Hexapoda</taxon>
        <taxon>Insecta</taxon>
        <taxon>Pterygota</taxon>
        <taxon>Neoptera</taxon>
        <taxon>Polyneoptera</taxon>
        <taxon>Phasmatodea</taxon>
        <taxon>Timematodea</taxon>
        <taxon>Timematoidea</taxon>
        <taxon>Timematidae</taxon>
        <taxon>Timema</taxon>
    </lineage>
</organism>
<gene>
    <name evidence="2" type="ORF">TSIB3V08_LOCUS10781</name>
</gene>
<dbReference type="EMBL" id="OC007602">
    <property type="protein sequence ID" value="CAD7266767.1"/>
    <property type="molecule type" value="Genomic_DNA"/>
</dbReference>
<dbReference type="PANTHER" id="PTHR13459:SF1">
    <property type="entry name" value="E3 UBIQUITIN-PROTEIN LIGASE RNF220 ISOFORM X1"/>
    <property type="match status" value="1"/>
</dbReference>
<dbReference type="InterPro" id="IPR052443">
    <property type="entry name" value="E3_ubiq-ligase_RNF220-like"/>
</dbReference>
<accession>A0A7R9B5U7</accession>
<protein>
    <submittedName>
        <fullName evidence="2">Uncharacterized protein</fullName>
    </submittedName>
</protein>
<proteinExistence type="predicted"/>
<name>A0A7R9B5U7_TIMSH</name>
<dbReference type="PANTHER" id="PTHR13459">
    <property type="entry name" value="E3 UBIQUITIN-PROTEIN LIGASE RNF220 ISOFORM X1"/>
    <property type="match status" value="1"/>
</dbReference>
<dbReference type="AlphaFoldDB" id="A0A7R9B5U7"/>
<sequence>MPKERYKKPVISVCCWHVHCEECWLHTLSSKLLEELEDDPDMTSISADATNEIPSAGPSSNPDPPPVPAKRQKQLTLREFSAHIESEGVERVVATGGPECEGTNNTNISLWDSFDTKVAQLKTTSTPGAKKLCPQCNMITSPSDLRRIYM</sequence>
<evidence type="ECO:0000256" key="1">
    <source>
        <dbReference type="SAM" id="MobiDB-lite"/>
    </source>
</evidence>
<dbReference type="GO" id="GO:0016567">
    <property type="term" value="P:protein ubiquitination"/>
    <property type="evidence" value="ECO:0007669"/>
    <property type="project" value="TreeGrafter"/>
</dbReference>
<feature type="region of interest" description="Disordered" evidence="1">
    <location>
        <begin position="39"/>
        <end position="74"/>
    </location>
</feature>
<evidence type="ECO:0000313" key="2">
    <source>
        <dbReference type="EMBL" id="CAD7266767.1"/>
    </source>
</evidence>
<feature type="compositionally biased region" description="Polar residues" evidence="1">
    <location>
        <begin position="43"/>
        <end position="53"/>
    </location>
</feature>
<reference evidence="2" key="1">
    <citation type="submission" date="2020-11" db="EMBL/GenBank/DDBJ databases">
        <authorList>
            <person name="Tran Van P."/>
        </authorList>
    </citation>
    <scope>NUCLEOTIDE SEQUENCE</scope>
</reference>
<dbReference type="GO" id="GO:0061630">
    <property type="term" value="F:ubiquitin protein ligase activity"/>
    <property type="evidence" value="ECO:0007669"/>
    <property type="project" value="TreeGrafter"/>
</dbReference>